<evidence type="ECO:0000313" key="19">
    <source>
        <dbReference type="EMBL" id="KAG2590691.1"/>
    </source>
</evidence>
<evidence type="ECO:0000256" key="5">
    <source>
        <dbReference type="ARBA" id="ARBA00022475"/>
    </source>
</evidence>
<dbReference type="InterPro" id="IPR000719">
    <property type="entry name" value="Prot_kinase_dom"/>
</dbReference>
<dbReference type="PROSITE" id="PS50011">
    <property type="entry name" value="PROTEIN_KINASE_DOM"/>
    <property type="match status" value="1"/>
</dbReference>
<gene>
    <name evidence="19" type="ORF">PVAP13_5NG446100</name>
</gene>
<sequence length="624" mass="66262">MPGVGGSRNRLNSIGGGRGRASYGAEPVRLWDGDTSEVASFTTSFSIVISPPPPLGINNNKGTGTAFFLAAYPSSLPAGAPDAVAPGNARFVAVEFDTFNDTDALDPNMTYDHVGIDVNSIRSVATLSLDSFSLVGNLTAKITYDNISSSALPENVSVGFSGSTSTSIELHQLRSWYFSSSLEPKAPPPPPPSSSTTPSTSGPGHGGVIAGATVGAALLLVVVMAAALLLARRRRRKNRELEEKNIGGDTDDGDDADEPIAEIEMGTGTGPRQFPYHELVDTTRGFAPEEKLGQGGFWLGVPRRFTKGSSLQGRREYRSEIKVISRLRHRNLLQLVGWCHGRDELLLVYELVPNRSLDVHLHGGNGGTFLTWPMRVKVILGLGSALLYLHEEWSQCVVHRDVKPSNVMLDESFDAKLGDFGLARLMDHAVGAQTMTAVSGTPGYVDPECLITGRVSAESDVYSFGVVALNACGRRPMSLLATGAVFRLVEWAWELYGRGDALAAADERLKGEFDAAEVERVVAVGLWCAHPDPRARPSIKASMAALQPGGPVPALPPRMPVPTYAAPVTPPEGLFSSTGGMAMTSSSVTQSSTTTTTTQTSYSSDASATSAGIKDSSSLLKHQY</sequence>
<dbReference type="FunFam" id="1.10.510.10:FF:000240">
    <property type="entry name" value="Lectin-domain containing receptor kinase A4.3"/>
    <property type="match status" value="1"/>
</dbReference>
<comment type="similarity">
    <text evidence="3">In the C-terminal section; belongs to the protein kinase superfamily. Ser/Thr protein kinase family.</text>
</comment>
<evidence type="ECO:0000256" key="12">
    <source>
        <dbReference type="ARBA" id="ARBA00022989"/>
    </source>
</evidence>
<dbReference type="InterPro" id="IPR050528">
    <property type="entry name" value="L-type_Lectin-RKs"/>
</dbReference>
<dbReference type="Pfam" id="PF00069">
    <property type="entry name" value="Pkinase"/>
    <property type="match status" value="1"/>
</dbReference>
<name>A0A8T0RW98_PANVG</name>
<evidence type="ECO:0000256" key="4">
    <source>
        <dbReference type="ARBA" id="ARBA00012513"/>
    </source>
</evidence>
<accession>A0A8T0RW98</accession>
<keyword evidence="14" id="KW-0675">Receptor</keyword>
<dbReference type="GO" id="GO:0030246">
    <property type="term" value="F:carbohydrate binding"/>
    <property type="evidence" value="ECO:0007669"/>
    <property type="project" value="UniProtKB-KW"/>
</dbReference>
<dbReference type="Pfam" id="PF00139">
    <property type="entry name" value="Lectin_legB"/>
    <property type="match status" value="2"/>
</dbReference>
<dbReference type="GO" id="GO:0005886">
    <property type="term" value="C:plasma membrane"/>
    <property type="evidence" value="ECO:0007669"/>
    <property type="project" value="UniProtKB-SubCell"/>
</dbReference>
<feature type="region of interest" description="Disordered" evidence="16">
    <location>
        <begin position="1"/>
        <end position="20"/>
    </location>
</feature>
<keyword evidence="12 17" id="KW-1133">Transmembrane helix</keyword>
<evidence type="ECO:0000256" key="9">
    <source>
        <dbReference type="ARBA" id="ARBA00022734"/>
    </source>
</evidence>
<evidence type="ECO:0000256" key="2">
    <source>
        <dbReference type="ARBA" id="ARBA00008536"/>
    </source>
</evidence>
<dbReference type="GO" id="GO:0004674">
    <property type="term" value="F:protein serine/threonine kinase activity"/>
    <property type="evidence" value="ECO:0007669"/>
    <property type="project" value="UniProtKB-KW"/>
</dbReference>
<dbReference type="EMBL" id="CM029046">
    <property type="protein sequence ID" value="KAG2590691.1"/>
    <property type="molecule type" value="Genomic_DNA"/>
</dbReference>
<protein>
    <recommendedName>
        <fullName evidence="4">non-specific serine/threonine protein kinase</fullName>
        <ecNumber evidence="4">2.7.11.1</ecNumber>
    </recommendedName>
</protein>
<dbReference type="GO" id="GO:0005524">
    <property type="term" value="F:ATP binding"/>
    <property type="evidence" value="ECO:0007669"/>
    <property type="project" value="UniProtKB-KW"/>
</dbReference>
<keyword evidence="20" id="KW-1185">Reference proteome</keyword>
<feature type="transmembrane region" description="Helical" evidence="17">
    <location>
        <begin position="208"/>
        <end position="231"/>
    </location>
</feature>
<evidence type="ECO:0000256" key="17">
    <source>
        <dbReference type="SAM" id="Phobius"/>
    </source>
</evidence>
<evidence type="ECO:0000256" key="15">
    <source>
        <dbReference type="ARBA" id="ARBA00023180"/>
    </source>
</evidence>
<evidence type="ECO:0000256" key="6">
    <source>
        <dbReference type="ARBA" id="ARBA00022527"/>
    </source>
</evidence>
<evidence type="ECO:0000259" key="18">
    <source>
        <dbReference type="PROSITE" id="PS50011"/>
    </source>
</evidence>
<dbReference type="InterPro" id="IPR013320">
    <property type="entry name" value="ConA-like_dom_sf"/>
</dbReference>
<evidence type="ECO:0000313" key="20">
    <source>
        <dbReference type="Proteomes" id="UP000823388"/>
    </source>
</evidence>
<dbReference type="InterPro" id="IPR019825">
    <property type="entry name" value="Lectin_legB_Mn/Ca_BS"/>
</dbReference>
<keyword evidence="7 17" id="KW-0812">Transmembrane</keyword>
<dbReference type="Gene3D" id="3.30.200.20">
    <property type="entry name" value="Phosphorylase Kinase, domain 1"/>
    <property type="match status" value="1"/>
</dbReference>
<dbReference type="PROSITE" id="PS00307">
    <property type="entry name" value="LECTIN_LEGUME_BETA"/>
    <property type="match status" value="1"/>
</dbReference>
<evidence type="ECO:0000256" key="8">
    <source>
        <dbReference type="ARBA" id="ARBA00022729"/>
    </source>
</evidence>
<keyword evidence="15" id="KW-0325">Glycoprotein</keyword>
<keyword evidence="6" id="KW-0723">Serine/threonine-protein kinase</keyword>
<dbReference type="SUPFAM" id="SSF49899">
    <property type="entry name" value="Concanavalin A-like lectins/glucanases"/>
    <property type="match status" value="1"/>
</dbReference>
<dbReference type="Gene3D" id="2.60.120.200">
    <property type="match status" value="2"/>
</dbReference>
<evidence type="ECO:0000256" key="14">
    <source>
        <dbReference type="ARBA" id="ARBA00023170"/>
    </source>
</evidence>
<evidence type="ECO:0000256" key="16">
    <source>
        <dbReference type="SAM" id="MobiDB-lite"/>
    </source>
</evidence>
<dbReference type="EC" id="2.7.11.1" evidence="4"/>
<keyword evidence="6" id="KW-0808">Transferase</keyword>
<dbReference type="InterPro" id="IPR011009">
    <property type="entry name" value="Kinase-like_dom_sf"/>
</dbReference>
<comment type="caution">
    <text evidence="19">The sequence shown here is derived from an EMBL/GenBank/DDBJ whole genome shotgun (WGS) entry which is preliminary data.</text>
</comment>
<keyword evidence="11" id="KW-0067">ATP-binding</keyword>
<comment type="subcellular location">
    <subcellularLocation>
        <location evidence="1">Cell membrane</location>
        <topology evidence="1">Single-pass type I membrane protein</topology>
    </subcellularLocation>
</comment>
<evidence type="ECO:0000256" key="10">
    <source>
        <dbReference type="ARBA" id="ARBA00022741"/>
    </source>
</evidence>
<dbReference type="GO" id="GO:0002229">
    <property type="term" value="P:defense response to oomycetes"/>
    <property type="evidence" value="ECO:0007669"/>
    <property type="project" value="UniProtKB-ARBA"/>
</dbReference>
<feature type="region of interest" description="Disordered" evidence="16">
    <location>
        <begin position="575"/>
        <end position="624"/>
    </location>
</feature>
<keyword evidence="5" id="KW-1003">Cell membrane</keyword>
<organism evidence="19 20">
    <name type="scientific">Panicum virgatum</name>
    <name type="common">Blackwell switchgrass</name>
    <dbReference type="NCBI Taxonomy" id="38727"/>
    <lineage>
        <taxon>Eukaryota</taxon>
        <taxon>Viridiplantae</taxon>
        <taxon>Streptophyta</taxon>
        <taxon>Embryophyta</taxon>
        <taxon>Tracheophyta</taxon>
        <taxon>Spermatophyta</taxon>
        <taxon>Magnoliopsida</taxon>
        <taxon>Liliopsida</taxon>
        <taxon>Poales</taxon>
        <taxon>Poaceae</taxon>
        <taxon>PACMAD clade</taxon>
        <taxon>Panicoideae</taxon>
        <taxon>Panicodae</taxon>
        <taxon>Paniceae</taxon>
        <taxon>Panicinae</taxon>
        <taxon>Panicum</taxon>
        <taxon>Panicum sect. Hiantes</taxon>
    </lineage>
</organism>
<dbReference type="AlphaFoldDB" id="A0A8T0RW98"/>
<dbReference type="InterPro" id="IPR008271">
    <property type="entry name" value="Ser/Thr_kinase_AS"/>
</dbReference>
<keyword evidence="13 17" id="KW-0472">Membrane</keyword>
<feature type="region of interest" description="Disordered" evidence="16">
    <location>
        <begin position="181"/>
        <end position="206"/>
    </location>
</feature>
<feature type="domain" description="Protein kinase" evidence="18">
    <location>
        <begin position="286"/>
        <end position="555"/>
    </location>
</feature>
<dbReference type="PANTHER" id="PTHR27007">
    <property type="match status" value="1"/>
</dbReference>
<keyword evidence="6" id="KW-0418">Kinase</keyword>
<reference evidence="19" key="1">
    <citation type="submission" date="2020-05" db="EMBL/GenBank/DDBJ databases">
        <title>WGS assembly of Panicum virgatum.</title>
        <authorList>
            <person name="Lovell J.T."/>
            <person name="Jenkins J."/>
            <person name="Shu S."/>
            <person name="Juenger T.E."/>
            <person name="Schmutz J."/>
        </authorList>
    </citation>
    <scope>NUCLEOTIDE SEQUENCE</scope>
    <source>
        <strain evidence="19">AP13</strain>
    </source>
</reference>
<dbReference type="PROSITE" id="PS00108">
    <property type="entry name" value="PROTEIN_KINASE_ST"/>
    <property type="match status" value="1"/>
</dbReference>
<evidence type="ECO:0000256" key="13">
    <source>
        <dbReference type="ARBA" id="ARBA00023136"/>
    </source>
</evidence>
<feature type="compositionally biased region" description="Low complexity" evidence="16">
    <location>
        <begin position="576"/>
        <end position="611"/>
    </location>
</feature>
<evidence type="ECO:0000256" key="1">
    <source>
        <dbReference type="ARBA" id="ARBA00004251"/>
    </source>
</evidence>
<keyword evidence="8" id="KW-0732">Signal</keyword>
<dbReference type="Gene3D" id="1.10.510.10">
    <property type="entry name" value="Transferase(Phosphotransferase) domain 1"/>
    <property type="match status" value="1"/>
</dbReference>
<feature type="compositionally biased region" description="Polar residues" evidence="16">
    <location>
        <begin position="615"/>
        <end position="624"/>
    </location>
</feature>
<dbReference type="SUPFAM" id="SSF56112">
    <property type="entry name" value="Protein kinase-like (PK-like)"/>
    <property type="match status" value="1"/>
</dbReference>
<keyword evidence="10" id="KW-0547">Nucleotide-binding</keyword>
<evidence type="ECO:0000256" key="7">
    <source>
        <dbReference type="ARBA" id="ARBA00022692"/>
    </source>
</evidence>
<keyword evidence="9" id="KW-0430">Lectin</keyword>
<dbReference type="Proteomes" id="UP000823388">
    <property type="component" value="Chromosome 5N"/>
</dbReference>
<dbReference type="SMART" id="SM00220">
    <property type="entry name" value="S_TKc"/>
    <property type="match status" value="1"/>
</dbReference>
<evidence type="ECO:0000256" key="3">
    <source>
        <dbReference type="ARBA" id="ARBA00010217"/>
    </source>
</evidence>
<comment type="similarity">
    <text evidence="2">In the N-terminal section; belongs to the leguminous lectin family.</text>
</comment>
<proteinExistence type="inferred from homology"/>
<dbReference type="InterPro" id="IPR001220">
    <property type="entry name" value="Legume_lectin_dom"/>
</dbReference>
<dbReference type="CDD" id="cd06899">
    <property type="entry name" value="lectin_legume_LecRK_Arcelin_ConA"/>
    <property type="match status" value="1"/>
</dbReference>
<evidence type="ECO:0000256" key="11">
    <source>
        <dbReference type="ARBA" id="ARBA00022840"/>
    </source>
</evidence>